<dbReference type="InterPro" id="IPR042177">
    <property type="entry name" value="Cell/Rod_1"/>
</dbReference>
<gene>
    <name evidence="7" type="ORF">A2853_00080</name>
</gene>
<dbReference type="AlphaFoldDB" id="A0A1F6DA84"/>
<feature type="coiled-coil region" evidence="5">
    <location>
        <begin position="69"/>
        <end position="96"/>
    </location>
</feature>
<dbReference type="GO" id="GO:0005886">
    <property type="term" value="C:plasma membrane"/>
    <property type="evidence" value="ECO:0007669"/>
    <property type="project" value="TreeGrafter"/>
</dbReference>
<evidence type="ECO:0000313" key="8">
    <source>
        <dbReference type="Proteomes" id="UP000177958"/>
    </source>
</evidence>
<name>A0A1F6DA84_9BACT</name>
<evidence type="ECO:0000259" key="6">
    <source>
        <dbReference type="Pfam" id="PF04085"/>
    </source>
</evidence>
<evidence type="ECO:0000256" key="5">
    <source>
        <dbReference type="SAM" id="Coils"/>
    </source>
</evidence>
<reference evidence="7 8" key="1">
    <citation type="journal article" date="2016" name="Nat. Commun.">
        <title>Thousands of microbial genomes shed light on interconnected biogeochemical processes in an aquifer system.</title>
        <authorList>
            <person name="Anantharaman K."/>
            <person name="Brown C.T."/>
            <person name="Hug L.A."/>
            <person name="Sharon I."/>
            <person name="Castelle C.J."/>
            <person name="Probst A.J."/>
            <person name="Thomas B.C."/>
            <person name="Singh A."/>
            <person name="Wilkins M.J."/>
            <person name="Karaoz U."/>
            <person name="Brodie E.L."/>
            <person name="Williams K.H."/>
            <person name="Hubbard S.S."/>
            <person name="Banfield J.F."/>
        </authorList>
    </citation>
    <scope>NUCLEOTIDE SEQUENCE [LARGE SCALE GENOMIC DNA]</scope>
</reference>
<evidence type="ECO:0000256" key="1">
    <source>
        <dbReference type="ARBA" id="ARBA00009369"/>
    </source>
</evidence>
<proteinExistence type="inferred from homology"/>
<dbReference type="EMBL" id="MFKX01000004">
    <property type="protein sequence ID" value="OGG58306.1"/>
    <property type="molecule type" value="Genomic_DNA"/>
</dbReference>
<dbReference type="Pfam" id="PF04085">
    <property type="entry name" value="MreC"/>
    <property type="match status" value="1"/>
</dbReference>
<evidence type="ECO:0000256" key="4">
    <source>
        <dbReference type="ARBA" id="ARBA00032089"/>
    </source>
</evidence>
<keyword evidence="5" id="KW-0175">Coiled coil</keyword>
<dbReference type="InterPro" id="IPR055342">
    <property type="entry name" value="MreC_beta-barrel_core"/>
</dbReference>
<accession>A0A1F6DA84</accession>
<evidence type="ECO:0000313" key="7">
    <source>
        <dbReference type="EMBL" id="OGG58306.1"/>
    </source>
</evidence>
<protein>
    <recommendedName>
        <fullName evidence="2">Cell shape-determining protein MreC</fullName>
    </recommendedName>
    <alternativeName>
        <fullName evidence="4">Cell shape protein MreC</fullName>
    </alternativeName>
</protein>
<dbReference type="Proteomes" id="UP000177958">
    <property type="component" value="Unassembled WGS sequence"/>
</dbReference>
<evidence type="ECO:0000256" key="2">
    <source>
        <dbReference type="ARBA" id="ARBA00013855"/>
    </source>
</evidence>
<comment type="similarity">
    <text evidence="1">Belongs to the MreC family.</text>
</comment>
<sequence length="262" mass="27769">MMILSPRNEKKRTRRLLIIATGVVVLALAFDWVSGGTLRGLVRFMSTVAWSSSSRMLSSVAWSGLFSNVRALRAENEALKQEISRLQVQTASYESLAEENTALREIVHLAEGSAGLTAPIVSSTRSSPYGTFMVGAGSAEGVVEGNIVVVGERGSGIVIGEVDDVHEHVSLVTEVFAPGTSIEGSLRGIPTTFEGQGGGNARTKISQELEVEVGDTVTSPAFGGRLVGVVGAIASDPTNAYQSVYIRTPVNLSELRFVYVIP</sequence>
<dbReference type="GO" id="GO:0008360">
    <property type="term" value="P:regulation of cell shape"/>
    <property type="evidence" value="ECO:0007669"/>
    <property type="project" value="UniProtKB-KW"/>
</dbReference>
<organism evidence="7 8">
    <name type="scientific">Candidatus Kaiserbacteria bacterium RIFCSPHIGHO2_01_FULL_55_17</name>
    <dbReference type="NCBI Taxonomy" id="1798484"/>
    <lineage>
        <taxon>Bacteria</taxon>
        <taxon>Candidatus Kaiseribacteriota</taxon>
    </lineage>
</organism>
<feature type="domain" description="Rod shape-determining protein MreC beta-barrel core" evidence="6">
    <location>
        <begin position="120"/>
        <end position="261"/>
    </location>
</feature>
<dbReference type="PANTHER" id="PTHR34138:SF1">
    <property type="entry name" value="CELL SHAPE-DETERMINING PROTEIN MREC"/>
    <property type="match status" value="1"/>
</dbReference>
<dbReference type="InterPro" id="IPR042175">
    <property type="entry name" value="Cell/Rod_MreC_2"/>
</dbReference>
<evidence type="ECO:0000256" key="3">
    <source>
        <dbReference type="ARBA" id="ARBA00022960"/>
    </source>
</evidence>
<dbReference type="Gene3D" id="2.40.10.340">
    <property type="entry name" value="Rod shape-determining protein MreC, domain 1"/>
    <property type="match status" value="1"/>
</dbReference>
<dbReference type="PANTHER" id="PTHR34138">
    <property type="entry name" value="CELL SHAPE-DETERMINING PROTEIN MREC"/>
    <property type="match status" value="1"/>
</dbReference>
<comment type="caution">
    <text evidence="7">The sequence shown here is derived from an EMBL/GenBank/DDBJ whole genome shotgun (WGS) entry which is preliminary data.</text>
</comment>
<dbReference type="Gene3D" id="2.40.10.350">
    <property type="entry name" value="Rod shape-determining protein MreC, domain 2"/>
    <property type="match status" value="1"/>
</dbReference>
<dbReference type="InterPro" id="IPR007221">
    <property type="entry name" value="MreC"/>
</dbReference>
<keyword evidence="3" id="KW-0133">Cell shape</keyword>